<feature type="transmembrane region" description="Helical" evidence="1">
    <location>
        <begin position="20"/>
        <end position="42"/>
    </location>
</feature>
<dbReference type="OrthoDB" id="822156at2"/>
<feature type="transmembrane region" description="Helical" evidence="1">
    <location>
        <begin position="121"/>
        <end position="143"/>
    </location>
</feature>
<evidence type="ECO:0000313" key="2">
    <source>
        <dbReference type="EMBL" id="KFN48138.1"/>
    </source>
</evidence>
<dbReference type="eggNOG" id="ENOG5032TZW">
    <property type="taxonomic scope" value="Bacteria"/>
</dbReference>
<feature type="transmembrane region" description="Helical" evidence="1">
    <location>
        <begin position="54"/>
        <end position="75"/>
    </location>
</feature>
<evidence type="ECO:0000256" key="1">
    <source>
        <dbReference type="SAM" id="Phobius"/>
    </source>
</evidence>
<reference evidence="2 3" key="1">
    <citation type="submission" date="2013-09" db="EMBL/GenBank/DDBJ databases">
        <title>Genome sequencing of Arenimonas metalli.</title>
        <authorList>
            <person name="Chen F."/>
            <person name="Wang G."/>
        </authorList>
    </citation>
    <scope>NUCLEOTIDE SEQUENCE [LARGE SCALE GENOMIC DNA]</scope>
    <source>
        <strain evidence="2 3">CF5-1</strain>
    </source>
</reference>
<comment type="caution">
    <text evidence="2">The sequence shown here is derived from an EMBL/GenBank/DDBJ whole genome shotgun (WGS) entry which is preliminary data.</text>
</comment>
<name>A0A091B658_9GAMM</name>
<organism evidence="2 3">
    <name type="scientific">Arenimonas metalli CF5-1</name>
    <dbReference type="NCBI Taxonomy" id="1384056"/>
    <lineage>
        <taxon>Bacteria</taxon>
        <taxon>Pseudomonadati</taxon>
        <taxon>Pseudomonadota</taxon>
        <taxon>Gammaproteobacteria</taxon>
        <taxon>Lysobacterales</taxon>
        <taxon>Lysobacteraceae</taxon>
        <taxon>Arenimonas</taxon>
    </lineage>
</organism>
<dbReference type="Proteomes" id="UP000029393">
    <property type="component" value="Unassembled WGS sequence"/>
</dbReference>
<feature type="transmembrane region" description="Helical" evidence="1">
    <location>
        <begin position="181"/>
        <end position="202"/>
    </location>
</feature>
<evidence type="ECO:0000313" key="3">
    <source>
        <dbReference type="Proteomes" id="UP000029393"/>
    </source>
</evidence>
<keyword evidence="3" id="KW-1185">Reference proteome</keyword>
<dbReference type="PATRIC" id="fig|1384056.3.peg.229"/>
<dbReference type="STRING" id="1384056.N787_06770"/>
<keyword evidence="1" id="KW-0472">Membrane</keyword>
<feature type="transmembrane region" description="Helical" evidence="1">
    <location>
        <begin position="155"/>
        <end position="175"/>
    </location>
</feature>
<dbReference type="AlphaFoldDB" id="A0A091B658"/>
<gene>
    <name evidence="2" type="ORF">N787_06770</name>
</gene>
<sequence length="250" mass="26917">MSIPLDAHATTARSRPSARFFVGMALAFLAAAALGFGPSFYLRPFSDAAALRPHVVVHGLVMTAWYLLLLAQALLVARQRVDLHRQLGIFGVLLAVAVFATGLQVNLHIVGRATAEQFEAFLGFATMGIVGLLPFPVLVALAVAWRRRPALHKRLVYWAFVLTIGPAFAPSRPMGAWLDGLVAPALPFFPSDLIWVAALVAYDLRTLRRVHPATWIGFLVLAAYLTVGLGWLSGNATVRSLITTLAGVSA</sequence>
<keyword evidence="1" id="KW-0812">Transmembrane</keyword>
<feature type="transmembrane region" description="Helical" evidence="1">
    <location>
        <begin position="214"/>
        <end position="232"/>
    </location>
</feature>
<proteinExistence type="predicted"/>
<accession>A0A091B658</accession>
<dbReference type="RefSeq" id="WP_052575014.1">
    <property type="nucleotide sequence ID" value="NZ_AVCK01000003.1"/>
</dbReference>
<evidence type="ECO:0008006" key="4">
    <source>
        <dbReference type="Google" id="ProtNLM"/>
    </source>
</evidence>
<protein>
    <recommendedName>
        <fullName evidence="4">DUF2306 domain-containing protein</fullName>
    </recommendedName>
</protein>
<dbReference type="EMBL" id="AVCK01000003">
    <property type="protein sequence ID" value="KFN48138.1"/>
    <property type="molecule type" value="Genomic_DNA"/>
</dbReference>
<feature type="transmembrane region" description="Helical" evidence="1">
    <location>
        <begin position="87"/>
        <end position="109"/>
    </location>
</feature>
<keyword evidence="1" id="KW-1133">Transmembrane helix</keyword>